<accession>A0A154IHS1</accession>
<dbReference type="EMBL" id="LVYU01000098">
    <property type="protein sequence ID" value="KZB00155.1"/>
    <property type="molecule type" value="Genomic_DNA"/>
</dbReference>
<comment type="caution">
    <text evidence="2">The sequence shown here is derived from an EMBL/GenBank/DDBJ whole genome shotgun (WGS) entry which is preliminary data.</text>
</comment>
<dbReference type="Pfam" id="PF08241">
    <property type="entry name" value="Methyltransf_11"/>
    <property type="match status" value="1"/>
</dbReference>
<evidence type="ECO:0000313" key="2">
    <source>
        <dbReference type="EMBL" id="KZB00155.1"/>
    </source>
</evidence>
<dbReference type="GO" id="GO:0008757">
    <property type="term" value="F:S-adenosylmethionine-dependent methyltransferase activity"/>
    <property type="evidence" value="ECO:0007669"/>
    <property type="project" value="InterPro"/>
</dbReference>
<reference evidence="2" key="1">
    <citation type="submission" date="2016-03" db="EMBL/GenBank/DDBJ databases">
        <title>Microsymbionts genomes from the relict species Vavilovia formosa.</title>
        <authorList>
            <person name="Chirak E."/>
            <person name="Kimeklis A."/>
            <person name="Kopat V."/>
            <person name="Andronov E."/>
        </authorList>
    </citation>
    <scope>NUCLEOTIDE SEQUENCE [LARGE SCALE GENOMIC DNA]</scope>
    <source>
        <strain evidence="2">Vaf12</strain>
    </source>
</reference>
<gene>
    <name evidence="2" type="ORF">A4A59_20515</name>
</gene>
<dbReference type="Gene3D" id="3.40.50.150">
    <property type="entry name" value="Vaccinia Virus protein VP39"/>
    <property type="match status" value="1"/>
</dbReference>
<name>A0A154IHS1_RHILE</name>
<evidence type="ECO:0000259" key="1">
    <source>
        <dbReference type="Pfam" id="PF08241"/>
    </source>
</evidence>
<organism evidence="2">
    <name type="scientific">Rhizobium leguminosarum</name>
    <dbReference type="NCBI Taxonomy" id="384"/>
    <lineage>
        <taxon>Bacteria</taxon>
        <taxon>Pseudomonadati</taxon>
        <taxon>Pseudomonadota</taxon>
        <taxon>Alphaproteobacteria</taxon>
        <taxon>Hyphomicrobiales</taxon>
        <taxon>Rhizobiaceae</taxon>
        <taxon>Rhizobium/Agrobacterium group</taxon>
        <taxon>Rhizobium</taxon>
    </lineage>
</organism>
<dbReference type="InterPro" id="IPR029063">
    <property type="entry name" value="SAM-dependent_MTases_sf"/>
</dbReference>
<dbReference type="SUPFAM" id="SSF53335">
    <property type="entry name" value="S-adenosyl-L-methionine-dependent methyltransferases"/>
    <property type="match status" value="1"/>
</dbReference>
<dbReference type="InterPro" id="IPR013216">
    <property type="entry name" value="Methyltransf_11"/>
</dbReference>
<proteinExistence type="predicted"/>
<dbReference type="CDD" id="cd02440">
    <property type="entry name" value="AdoMet_MTases"/>
    <property type="match status" value="1"/>
</dbReference>
<feature type="domain" description="Methyltransferase type 11" evidence="1">
    <location>
        <begin position="96"/>
        <end position="206"/>
    </location>
</feature>
<sequence length="293" mass="32656">MTLLAKIAKLLRPAVLETTARVRFNSYEQGGRIPWSEGYSKYRSALVTSVLKSPDVLSAFENSLPLPDNFGFKIDERVVELPWVASRLGPGNSVLDAGCAFFKYPAARERISEQNSVTLIALDAKDMTFDLKARSVDRVQADLREIPLPSESFDNAICISTIEHVGMDNTQLYTSNDMFRENKADDYLKVASELARVIRTNGNLYITVPFGKFKNHGWLQVFDGAMVDRLISSTGCQLIAETIYRHGPTGWQLSNRQTSADAIYFDVHSKDADARSSNLAAAEAVVCLHLRRI</sequence>
<protein>
    <recommendedName>
        <fullName evidence="1">Methyltransferase type 11 domain-containing protein</fullName>
    </recommendedName>
</protein>
<dbReference type="RefSeq" id="WP_062942529.1">
    <property type="nucleotide sequence ID" value="NZ_CP171844.1"/>
</dbReference>
<dbReference type="AlphaFoldDB" id="A0A154IHS1"/>